<dbReference type="EMBL" id="JARHTQ010000015">
    <property type="protein sequence ID" value="MDF2258372.1"/>
    <property type="molecule type" value="Genomic_DNA"/>
</dbReference>
<reference evidence="1 2" key="1">
    <citation type="submission" date="2023-03" db="EMBL/GenBank/DDBJ databases">
        <title>Draft genome sequence of type strain Streptomyces ferralitis JCM 14344.</title>
        <authorList>
            <person name="Klaysubun C."/>
            <person name="Duangmal K."/>
        </authorList>
    </citation>
    <scope>NUCLEOTIDE SEQUENCE [LARGE SCALE GENOMIC DNA]</scope>
    <source>
        <strain evidence="1 2">JCM 14344</strain>
    </source>
</reference>
<dbReference type="Proteomes" id="UP001220022">
    <property type="component" value="Unassembled WGS sequence"/>
</dbReference>
<accession>A0ABT5Z3G6</accession>
<sequence length="196" mass="21468">MRGKIMQITGVALGDFYEITAHISQVSYGGNVMVSSDAHVISRNRIAARLRVADSRGAGARTAASGRHGPYACWHAYRDVLSELFREHPRAIVSTALERYRGADGFESAYPATAYRNVGSQLYPAYMPDLCVTAGCGEERAGATPVIIPAPRQHEPEDILVRIRQALQEAERSRPETYFTGPDSLLGVPDLAYSDR</sequence>
<organism evidence="1 2">
    <name type="scientific">Streptantibioticus ferralitis</name>
    <dbReference type="NCBI Taxonomy" id="236510"/>
    <lineage>
        <taxon>Bacteria</taxon>
        <taxon>Bacillati</taxon>
        <taxon>Actinomycetota</taxon>
        <taxon>Actinomycetes</taxon>
        <taxon>Kitasatosporales</taxon>
        <taxon>Streptomycetaceae</taxon>
        <taxon>Streptantibioticus</taxon>
    </lineage>
</organism>
<evidence type="ECO:0000313" key="1">
    <source>
        <dbReference type="EMBL" id="MDF2258372.1"/>
    </source>
</evidence>
<name>A0ABT5Z3G6_9ACTN</name>
<dbReference type="RefSeq" id="WP_275817327.1">
    <property type="nucleotide sequence ID" value="NZ_BAAANM010000007.1"/>
</dbReference>
<protein>
    <submittedName>
        <fullName evidence="1">Uncharacterized protein</fullName>
    </submittedName>
</protein>
<evidence type="ECO:0000313" key="2">
    <source>
        <dbReference type="Proteomes" id="UP001220022"/>
    </source>
</evidence>
<gene>
    <name evidence="1" type="ORF">P2L57_22415</name>
</gene>
<comment type="caution">
    <text evidence="1">The sequence shown here is derived from an EMBL/GenBank/DDBJ whole genome shotgun (WGS) entry which is preliminary data.</text>
</comment>
<proteinExistence type="predicted"/>
<keyword evidence="2" id="KW-1185">Reference proteome</keyword>